<evidence type="ECO:0000259" key="4">
    <source>
        <dbReference type="PROSITE" id="PS50048"/>
    </source>
</evidence>
<accession>A0A0C9TJJ3</accession>
<dbReference type="Gene3D" id="4.10.240.10">
    <property type="entry name" value="Zn(2)-C6 fungal-type DNA-binding domain"/>
    <property type="match status" value="1"/>
</dbReference>
<proteinExistence type="predicted"/>
<dbReference type="InterPro" id="IPR001138">
    <property type="entry name" value="Zn2Cys6_DnaBD"/>
</dbReference>
<comment type="subcellular location">
    <subcellularLocation>
        <location evidence="1">Nucleus</location>
    </subcellularLocation>
</comment>
<sequence length="131" mass="15026">MDAYHHHHSYSTSAKSSSPPQKTLSCAECRRSKLRCDRQFPCETCRKRGLEHLCPNDALVTRPKSMAADAEYLRQENIRLQQRVQELEAVLSGLLQPPQPQPQLHVQQMPHVDQLSAYRHPSYHGHYGGRS</sequence>
<dbReference type="InterPro" id="IPR036864">
    <property type="entry name" value="Zn2-C6_fun-type_DNA-bd_sf"/>
</dbReference>
<reference evidence="5 6" key="1">
    <citation type="submission" date="2014-06" db="EMBL/GenBank/DDBJ databases">
        <title>Evolutionary Origins and Diversification of the Mycorrhizal Mutualists.</title>
        <authorList>
            <consortium name="DOE Joint Genome Institute"/>
            <consortium name="Mycorrhizal Genomics Consortium"/>
            <person name="Kohler A."/>
            <person name="Kuo A."/>
            <person name="Nagy L.G."/>
            <person name="Floudas D."/>
            <person name="Copeland A."/>
            <person name="Barry K.W."/>
            <person name="Cichocki N."/>
            <person name="Veneault-Fourrey C."/>
            <person name="LaButti K."/>
            <person name="Lindquist E.A."/>
            <person name="Lipzen A."/>
            <person name="Lundell T."/>
            <person name="Morin E."/>
            <person name="Murat C."/>
            <person name="Riley R."/>
            <person name="Ohm R."/>
            <person name="Sun H."/>
            <person name="Tunlid A."/>
            <person name="Henrissat B."/>
            <person name="Grigoriev I.V."/>
            <person name="Hibbett D.S."/>
            <person name="Martin F."/>
        </authorList>
    </citation>
    <scope>NUCLEOTIDE SEQUENCE [LARGE SCALE GENOMIC DNA]</scope>
    <source>
        <strain evidence="5 6">SS14</strain>
    </source>
</reference>
<evidence type="ECO:0000313" key="5">
    <source>
        <dbReference type="EMBL" id="KIJ29788.1"/>
    </source>
</evidence>
<dbReference type="PANTHER" id="PTHR31001">
    <property type="entry name" value="UNCHARACTERIZED TRANSCRIPTIONAL REGULATORY PROTEIN"/>
    <property type="match status" value="1"/>
</dbReference>
<feature type="compositionally biased region" description="Low complexity" evidence="3">
    <location>
        <begin position="10"/>
        <end position="23"/>
    </location>
</feature>
<evidence type="ECO:0000256" key="2">
    <source>
        <dbReference type="ARBA" id="ARBA00023242"/>
    </source>
</evidence>
<dbReference type="InterPro" id="IPR050613">
    <property type="entry name" value="Sec_Metabolite_Reg"/>
</dbReference>
<dbReference type="Proteomes" id="UP000054279">
    <property type="component" value="Unassembled WGS sequence"/>
</dbReference>
<protein>
    <recommendedName>
        <fullName evidence="4">Zn(2)-C6 fungal-type domain-containing protein</fullName>
    </recommendedName>
</protein>
<evidence type="ECO:0000256" key="1">
    <source>
        <dbReference type="ARBA" id="ARBA00004123"/>
    </source>
</evidence>
<name>A0A0C9TJJ3_SPHS4</name>
<dbReference type="PROSITE" id="PS00463">
    <property type="entry name" value="ZN2_CY6_FUNGAL_1"/>
    <property type="match status" value="1"/>
</dbReference>
<dbReference type="Pfam" id="PF00172">
    <property type="entry name" value="Zn_clus"/>
    <property type="match status" value="1"/>
</dbReference>
<dbReference type="SUPFAM" id="SSF57701">
    <property type="entry name" value="Zn2/Cys6 DNA-binding domain"/>
    <property type="match status" value="1"/>
</dbReference>
<dbReference type="CDD" id="cd00067">
    <property type="entry name" value="GAL4"/>
    <property type="match status" value="1"/>
</dbReference>
<evidence type="ECO:0000313" key="6">
    <source>
        <dbReference type="Proteomes" id="UP000054279"/>
    </source>
</evidence>
<keyword evidence="6" id="KW-1185">Reference proteome</keyword>
<dbReference type="SMART" id="SM00066">
    <property type="entry name" value="GAL4"/>
    <property type="match status" value="1"/>
</dbReference>
<gene>
    <name evidence="5" type="ORF">M422DRAFT_36818</name>
</gene>
<dbReference type="GO" id="GO:0008270">
    <property type="term" value="F:zinc ion binding"/>
    <property type="evidence" value="ECO:0007669"/>
    <property type="project" value="InterPro"/>
</dbReference>
<dbReference type="AlphaFoldDB" id="A0A0C9TJJ3"/>
<feature type="domain" description="Zn(2)-C6 fungal-type" evidence="4">
    <location>
        <begin position="25"/>
        <end position="54"/>
    </location>
</feature>
<keyword evidence="2" id="KW-0539">Nucleus</keyword>
<organism evidence="5 6">
    <name type="scientific">Sphaerobolus stellatus (strain SS14)</name>
    <dbReference type="NCBI Taxonomy" id="990650"/>
    <lineage>
        <taxon>Eukaryota</taxon>
        <taxon>Fungi</taxon>
        <taxon>Dikarya</taxon>
        <taxon>Basidiomycota</taxon>
        <taxon>Agaricomycotina</taxon>
        <taxon>Agaricomycetes</taxon>
        <taxon>Phallomycetidae</taxon>
        <taxon>Geastrales</taxon>
        <taxon>Sphaerobolaceae</taxon>
        <taxon>Sphaerobolus</taxon>
    </lineage>
</organism>
<evidence type="ECO:0000256" key="3">
    <source>
        <dbReference type="SAM" id="MobiDB-lite"/>
    </source>
</evidence>
<dbReference type="HOGENOM" id="CLU_1928935_0_0_1"/>
<dbReference type="GO" id="GO:0005634">
    <property type="term" value="C:nucleus"/>
    <property type="evidence" value="ECO:0007669"/>
    <property type="project" value="UniProtKB-SubCell"/>
</dbReference>
<feature type="region of interest" description="Disordered" evidence="3">
    <location>
        <begin position="1"/>
        <end position="24"/>
    </location>
</feature>
<dbReference type="OrthoDB" id="424974at2759"/>
<dbReference type="EMBL" id="KN837275">
    <property type="protein sequence ID" value="KIJ29788.1"/>
    <property type="molecule type" value="Genomic_DNA"/>
</dbReference>
<dbReference type="GO" id="GO:0000981">
    <property type="term" value="F:DNA-binding transcription factor activity, RNA polymerase II-specific"/>
    <property type="evidence" value="ECO:0007669"/>
    <property type="project" value="InterPro"/>
</dbReference>
<dbReference type="PROSITE" id="PS50048">
    <property type="entry name" value="ZN2_CY6_FUNGAL_2"/>
    <property type="match status" value="1"/>
</dbReference>